<proteinExistence type="predicted"/>
<organism evidence="2 3">
    <name type="scientific">Nesterenkonia xinjiangensis</name>
    <dbReference type="NCBI Taxonomy" id="225327"/>
    <lineage>
        <taxon>Bacteria</taxon>
        <taxon>Bacillati</taxon>
        <taxon>Actinomycetota</taxon>
        <taxon>Actinomycetes</taxon>
        <taxon>Micrococcales</taxon>
        <taxon>Micrococcaceae</taxon>
        <taxon>Nesterenkonia</taxon>
    </lineage>
</organism>
<name>A0A7Z0GJA2_9MICC</name>
<evidence type="ECO:0000313" key="3">
    <source>
        <dbReference type="Proteomes" id="UP000535437"/>
    </source>
</evidence>
<evidence type="ECO:0008006" key="4">
    <source>
        <dbReference type="Google" id="ProtNLM"/>
    </source>
</evidence>
<protein>
    <recommendedName>
        <fullName evidence="4">ApeA N-terminal domain-containing protein</fullName>
    </recommendedName>
</protein>
<accession>A0A7Z0GJA2</accession>
<evidence type="ECO:0000256" key="1">
    <source>
        <dbReference type="SAM" id="MobiDB-lite"/>
    </source>
</evidence>
<evidence type="ECO:0000313" key="2">
    <source>
        <dbReference type="EMBL" id="NYJ77025.1"/>
    </source>
</evidence>
<feature type="region of interest" description="Disordered" evidence="1">
    <location>
        <begin position="101"/>
        <end position="143"/>
    </location>
</feature>
<sequence>MFTALDPTSIRFLAHGPSADSATLTPWSSGTVTVSDGAADAAPRRDRTVTITVHPPQSSAVLSPFFEISVSLTAPRSMSHASARAVGQLLYELALLVGGTPHERGKSETRRRQNAQQSGEASAANGTVPGGDPSSAGGVWSPPSTSAHVMPEFLHLVPAWFMFRRTRPATRRLIGDVLRSGGMSPEGRLVLLLSTLESLWAASTGKSPRQRKDTPMRHKLTDLAEAAERFRSCPEVQNQDVLLPQGRSTWAAELVSLRNQLAHSGTTGTVSGAGLEDLAERSFSVLHGALLHHLNTPGCTPGASAR</sequence>
<dbReference type="AlphaFoldDB" id="A0A7Z0GJA2"/>
<dbReference type="EMBL" id="JACCFY010000001">
    <property type="protein sequence ID" value="NYJ77025.1"/>
    <property type="molecule type" value="Genomic_DNA"/>
</dbReference>
<dbReference type="Proteomes" id="UP000535437">
    <property type="component" value="Unassembled WGS sequence"/>
</dbReference>
<reference evidence="2 3" key="1">
    <citation type="submission" date="2020-07" db="EMBL/GenBank/DDBJ databases">
        <title>Sequencing the genomes of 1000 actinobacteria strains.</title>
        <authorList>
            <person name="Klenk H.-P."/>
        </authorList>
    </citation>
    <scope>NUCLEOTIDE SEQUENCE [LARGE SCALE GENOMIC DNA]</scope>
    <source>
        <strain evidence="2 3">DSM 15475</strain>
    </source>
</reference>
<gene>
    <name evidence="2" type="ORF">HNR09_000436</name>
</gene>
<keyword evidence="3" id="KW-1185">Reference proteome</keyword>
<feature type="compositionally biased region" description="Basic and acidic residues" evidence="1">
    <location>
        <begin position="101"/>
        <end position="111"/>
    </location>
</feature>
<comment type="caution">
    <text evidence="2">The sequence shown here is derived from an EMBL/GenBank/DDBJ whole genome shotgun (WGS) entry which is preliminary data.</text>
</comment>